<evidence type="ECO:0000313" key="2">
    <source>
        <dbReference type="EMBL" id="VEL44328.1"/>
    </source>
</evidence>
<name>A0A448XT38_9PLAT</name>
<comment type="caution">
    <text evidence="2">The sequence shown here is derived from an EMBL/GenBank/DDBJ whole genome shotgun (WGS) entry which is preliminary data.</text>
</comment>
<feature type="compositionally biased region" description="Basic and acidic residues" evidence="1">
    <location>
        <begin position="59"/>
        <end position="76"/>
    </location>
</feature>
<feature type="non-terminal residue" evidence="2">
    <location>
        <position position="1"/>
    </location>
</feature>
<feature type="compositionally biased region" description="Basic and acidic residues" evidence="1">
    <location>
        <begin position="12"/>
        <end position="24"/>
    </location>
</feature>
<keyword evidence="3" id="KW-1185">Reference proteome</keyword>
<feature type="region of interest" description="Disordered" evidence="1">
    <location>
        <begin position="40"/>
        <end position="81"/>
    </location>
</feature>
<proteinExistence type="predicted"/>
<dbReference type="Proteomes" id="UP000784294">
    <property type="component" value="Unassembled WGS sequence"/>
</dbReference>
<sequence>APAGQGSSNSYDESKSIDSDDKRRCGEVPISIQVDLVVPSPKRQASSLERGWTPSRVRLRAERGNEKKQGKREQKNSKISLGSVGLEPLRVASWGADFNSLLNDPFGRQYFQRR</sequence>
<organism evidence="2 3">
    <name type="scientific">Protopolystoma xenopodis</name>
    <dbReference type="NCBI Taxonomy" id="117903"/>
    <lineage>
        <taxon>Eukaryota</taxon>
        <taxon>Metazoa</taxon>
        <taxon>Spiralia</taxon>
        <taxon>Lophotrochozoa</taxon>
        <taxon>Platyhelminthes</taxon>
        <taxon>Monogenea</taxon>
        <taxon>Polyopisthocotylea</taxon>
        <taxon>Polystomatidea</taxon>
        <taxon>Polystomatidae</taxon>
        <taxon>Protopolystoma</taxon>
    </lineage>
</organism>
<protein>
    <submittedName>
        <fullName evidence="2">Uncharacterized protein</fullName>
    </submittedName>
</protein>
<feature type="compositionally biased region" description="Polar residues" evidence="1">
    <location>
        <begin position="1"/>
        <end position="11"/>
    </location>
</feature>
<gene>
    <name evidence="2" type="ORF">PXEA_LOCUS37768</name>
</gene>
<dbReference type="EMBL" id="CAAALY010295204">
    <property type="protein sequence ID" value="VEL44328.1"/>
    <property type="molecule type" value="Genomic_DNA"/>
</dbReference>
<feature type="region of interest" description="Disordered" evidence="1">
    <location>
        <begin position="1"/>
        <end position="24"/>
    </location>
</feature>
<reference evidence="2" key="1">
    <citation type="submission" date="2018-11" db="EMBL/GenBank/DDBJ databases">
        <authorList>
            <consortium name="Pathogen Informatics"/>
        </authorList>
    </citation>
    <scope>NUCLEOTIDE SEQUENCE</scope>
</reference>
<accession>A0A448XT38</accession>
<dbReference type="AlphaFoldDB" id="A0A448XT38"/>
<evidence type="ECO:0000313" key="3">
    <source>
        <dbReference type="Proteomes" id="UP000784294"/>
    </source>
</evidence>
<evidence type="ECO:0000256" key="1">
    <source>
        <dbReference type="SAM" id="MobiDB-lite"/>
    </source>
</evidence>